<gene>
    <name evidence="2" type="ORF">SPSIL_018190</name>
</gene>
<reference evidence="2" key="1">
    <citation type="submission" date="2024-05" db="EMBL/GenBank/DDBJ databases">
        <title>Isolation and characterization of Sporomusa carbonis sp. nov., a carboxydotrophic hydrogenogen in the genus of Sporomusa isolated from a charcoal burning pile.</title>
        <authorList>
            <person name="Boeer T."/>
            <person name="Rosenbaum F."/>
            <person name="Eysell L."/>
            <person name="Mueller V."/>
            <person name="Daniel R."/>
            <person name="Poehlein A."/>
        </authorList>
    </citation>
    <scope>NUCLEOTIDE SEQUENCE [LARGE SCALE GENOMIC DNA]</scope>
    <source>
        <strain evidence="2">DSM 10669</strain>
    </source>
</reference>
<dbReference type="InterPro" id="IPR018961">
    <property type="entry name" value="DnaJ_homolog_subfam-C_membr-28"/>
</dbReference>
<sequence>MNDSFFFKIAEQKIQEAIEQGELDNLPGKGKPLIFDDAQIPQELRSSYKILKNNGVLPTEMALKREIVSLESLLQVCLCEDNKENLRKQLSNKQVQLGILMDKRKRRK</sequence>
<evidence type="ECO:0000313" key="3">
    <source>
        <dbReference type="Proteomes" id="UP000216752"/>
    </source>
</evidence>
<dbReference type="InterPro" id="IPR052573">
    <property type="entry name" value="DnaJ_C_subfamily_28"/>
</dbReference>
<name>A0ABZ3IJ07_9FIRM</name>
<dbReference type="EMBL" id="CP155573">
    <property type="protein sequence ID" value="XFO65679.1"/>
    <property type="molecule type" value="Genomic_DNA"/>
</dbReference>
<dbReference type="Pfam" id="PF09350">
    <property type="entry name" value="DJC28_CD"/>
    <property type="match status" value="1"/>
</dbReference>
<dbReference type="Proteomes" id="UP000216752">
    <property type="component" value="Chromosome"/>
</dbReference>
<evidence type="ECO:0000259" key="1">
    <source>
        <dbReference type="Pfam" id="PF09350"/>
    </source>
</evidence>
<keyword evidence="3" id="KW-1185">Reference proteome</keyword>
<dbReference type="RefSeq" id="WP_094604907.1">
    <property type="nucleotide sequence ID" value="NZ_CP155573.1"/>
</dbReference>
<proteinExistence type="predicted"/>
<accession>A0ABZ3IJ07</accession>
<dbReference type="PANTHER" id="PTHR39158">
    <property type="entry name" value="OS08G0560600 PROTEIN"/>
    <property type="match status" value="1"/>
</dbReference>
<feature type="domain" description="DnaJ homologue subfamily C member 28 conserved" evidence="1">
    <location>
        <begin position="9"/>
        <end position="74"/>
    </location>
</feature>
<protein>
    <recommendedName>
        <fullName evidence="1">DnaJ homologue subfamily C member 28 conserved domain-containing protein</fullName>
    </recommendedName>
</protein>
<dbReference type="PANTHER" id="PTHR39158:SF1">
    <property type="entry name" value="DNAJ HOMOLOG SUBFAMILY C MEMBER 28"/>
    <property type="match status" value="1"/>
</dbReference>
<organism evidence="2 3">
    <name type="scientific">Sporomusa silvacetica DSM 10669</name>
    <dbReference type="NCBI Taxonomy" id="1123289"/>
    <lineage>
        <taxon>Bacteria</taxon>
        <taxon>Bacillati</taxon>
        <taxon>Bacillota</taxon>
        <taxon>Negativicutes</taxon>
        <taxon>Selenomonadales</taxon>
        <taxon>Sporomusaceae</taxon>
        <taxon>Sporomusa</taxon>
    </lineage>
</organism>
<evidence type="ECO:0000313" key="2">
    <source>
        <dbReference type="EMBL" id="XFO65679.1"/>
    </source>
</evidence>